<keyword evidence="1" id="KW-0732">Signal</keyword>
<keyword evidence="3" id="KW-1185">Reference proteome</keyword>
<evidence type="ECO:0008006" key="4">
    <source>
        <dbReference type="Google" id="ProtNLM"/>
    </source>
</evidence>
<feature type="chain" id="PRO_5004031286" description="Secreted protein" evidence="1">
    <location>
        <begin position="19"/>
        <end position="137"/>
    </location>
</feature>
<dbReference type="VEuPathDB" id="FungiDB:MYCFIDRAFT_207834"/>
<protein>
    <recommendedName>
        <fullName evidence="4">Secreted protein</fullName>
    </recommendedName>
</protein>
<evidence type="ECO:0000313" key="2">
    <source>
        <dbReference type="EMBL" id="EME83562.1"/>
    </source>
</evidence>
<proteinExistence type="predicted"/>
<accession>M3B2C5</accession>
<gene>
    <name evidence="2" type="ORF">MYCFIDRAFT_207834</name>
</gene>
<name>M3B2C5_PSEFD</name>
<evidence type="ECO:0000313" key="3">
    <source>
        <dbReference type="Proteomes" id="UP000016932"/>
    </source>
</evidence>
<dbReference type="Proteomes" id="UP000016932">
    <property type="component" value="Unassembled WGS sequence"/>
</dbReference>
<organism evidence="2 3">
    <name type="scientific">Pseudocercospora fijiensis (strain CIRAD86)</name>
    <name type="common">Black leaf streak disease fungus</name>
    <name type="synonym">Mycosphaerella fijiensis</name>
    <dbReference type="NCBI Taxonomy" id="383855"/>
    <lineage>
        <taxon>Eukaryota</taxon>
        <taxon>Fungi</taxon>
        <taxon>Dikarya</taxon>
        <taxon>Ascomycota</taxon>
        <taxon>Pezizomycotina</taxon>
        <taxon>Dothideomycetes</taxon>
        <taxon>Dothideomycetidae</taxon>
        <taxon>Mycosphaerellales</taxon>
        <taxon>Mycosphaerellaceae</taxon>
        <taxon>Pseudocercospora</taxon>
    </lineage>
</organism>
<dbReference type="HOGENOM" id="CLU_1865998_0_0_1"/>
<dbReference type="GeneID" id="19336625"/>
<evidence type="ECO:0000256" key="1">
    <source>
        <dbReference type="SAM" id="SignalP"/>
    </source>
</evidence>
<sequence>MLVPQLATFTLLASTVLAGKGCRRCDCHVSLRSWINQYDADEAAGSARQWVQRLVANGDFEQFQMSAAPSAKCTSQKCDYWQAWFKAWRLCANGSSYSCSSGAWGTLRYTIDCSNCESGFLNGGRKNSRWRFHALGL</sequence>
<dbReference type="EMBL" id="KB446558">
    <property type="protein sequence ID" value="EME83562.1"/>
    <property type="molecule type" value="Genomic_DNA"/>
</dbReference>
<dbReference type="KEGG" id="pfj:MYCFIDRAFT_207834"/>
<feature type="signal peptide" evidence="1">
    <location>
        <begin position="1"/>
        <end position="18"/>
    </location>
</feature>
<reference evidence="2 3" key="1">
    <citation type="journal article" date="2012" name="PLoS Pathog.">
        <title>Diverse lifestyles and strategies of plant pathogenesis encoded in the genomes of eighteen Dothideomycetes fungi.</title>
        <authorList>
            <person name="Ohm R.A."/>
            <person name="Feau N."/>
            <person name="Henrissat B."/>
            <person name="Schoch C.L."/>
            <person name="Horwitz B.A."/>
            <person name="Barry K.W."/>
            <person name="Condon B.J."/>
            <person name="Copeland A.C."/>
            <person name="Dhillon B."/>
            <person name="Glaser F."/>
            <person name="Hesse C.N."/>
            <person name="Kosti I."/>
            <person name="LaButti K."/>
            <person name="Lindquist E.A."/>
            <person name="Lucas S."/>
            <person name="Salamov A.A."/>
            <person name="Bradshaw R.E."/>
            <person name="Ciuffetti L."/>
            <person name="Hamelin R.C."/>
            <person name="Kema G.H.J."/>
            <person name="Lawrence C."/>
            <person name="Scott J.A."/>
            <person name="Spatafora J.W."/>
            <person name="Turgeon B.G."/>
            <person name="de Wit P.J.G.M."/>
            <person name="Zhong S."/>
            <person name="Goodwin S.B."/>
            <person name="Grigoriev I.V."/>
        </authorList>
    </citation>
    <scope>NUCLEOTIDE SEQUENCE [LARGE SCALE GENOMIC DNA]</scope>
    <source>
        <strain evidence="2 3">CIRAD86</strain>
    </source>
</reference>
<dbReference type="RefSeq" id="XP_007926749.1">
    <property type="nucleotide sequence ID" value="XM_007928558.1"/>
</dbReference>
<dbReference type="AlphaFoldDB" id="M3B2C5"/>